<proteinExistence type="predicted"/>
<dbReference type="GO" id="GO:0015035">
    <property type="term" value="F:protein-disulfide reductase activity"/>
    <property type="evidence" value="ECO:0007669"/>
    <property type="project" value="InterPro"/>
</dbReference>
<dbReference type="PANTHER" id="PTHR33639">
    <property type="entry name" value="THIOL-DISULFIDE OXIDOREDUCTASE DCC"/>
    <property type="match status" value="1"/>
</dbReference>
<dbReference type="EMBL" id="PGFA01000005">
    <property type="protein sequence ID" value="PJJ48131.1"/>
    <property type="molecule type" value="Genomic_DNA"/>
</dbReference>
<reference evidence="1 2" key="1">
    <citation type="submission" date="2017-11" db="EMBL/GenBank/DDBJ databases">
        <title>Genomic Encyclopedia of Archaeal and Bacterial Type Strains, Phase II (KMG-II): From Individual Species to Whole Genera.</title>
        <authorList>
            <person name="Goeker M."/>
        </authorList>
    </citation>
    <scope>NUCLEOTIDE SEQUENCE [LARGE SCALE GENOMIC DNA]</scope>
    <source>
        <strain evidence="1 2">DSM 11115</strain>
    </source>
</reference>
<dbReference type="RefSeq" id="WP_100339068.1">
    <property type="nucleotide sequence ID" value="NZ_PGFA01000005.1"/>
</dbReference>
<dbReference type="OrthoDB" id="9785438at2"/>
<keyword evidence="2" id="KW-1185">Reference proteome</keyword>
<dbReference type="InterPro" id="IPR007263">
    <property type="entry name" value="DCC1-like"/>
</dbReference>
<name>A0A2M9AR07_9BACT</name>
<evidence type="ECO:0000313" key="2">
    <source>
        <dbReference type="Proteomes" id="UP000228535"/>
    </source>
</evidence>
<organism evidence="1 2">
    <name type="scientific">Hymenobacter chitinivorans DSM 11115</name>
    <dbReference type="NCBI Taxonomy" id="1121954"/>
    <lineage>
        <taxon>Bacteria</taxon>
        <taxon>Pseudomonadati</taxon>
        <taxon>Bacteroidota</taxon>
        <taxon>Cytophagia</taxon>
        <taxon>Cytophagales</taxon>
        <taxon>Hymenobacteraceae</taxon>
        <taxon>Hymenobacter</taxon>
    </lineage>
</organism>
<comment type="caution">
    <text evidence="1">The sequence shown here is derived from an EMBL/GenBank/DDBJ whole genome shotgun (WGS) entry which is preliminary data.</text>
</comment>
<accession>A0A2M9AR07</accession>
<dbReference type="Pfam" id="PF04134">
    <property type="entry name" value="DCC1-like"/>
    <property type="match status" value="1"/>
</dbReference>
<sequence length="136" mass="15133">MAAPAATILFDGVCNLCNGFVQFVIQRDAPGHFRFASVQSAAGQALLAQHGLTLGPAGPETVLLVEQNHVYTHSTAVLRIARQLGGPWALLYIFIVLPKFLRDAAYRFVARHRYQWFGQREACLLPTPELRQRFLA</sequence>
<evidence type="ECO:0000313" key="1">
    <source>
        <dbReference type="EMBL" id="PJJ48131.1"/>
    </source>
</evidence>
<dbReference type="Proteomes" id="UP000228535">
    <property type="component" value="Unassembled WGS sequence"/>
</dbReference>
<gene>
    <name evidence="1" type="ORF">CLV45_4824</name>
</gene>
<dbReference type="InterPro" id="IPR052927">
    <property type="entry name" value="DCC_oxidoreductase"/>
</dbReference>
<dbReference type="PANTHER" id="PTHR33639:SF2">
    <property type="entry name" value="DUF393 DOMAIN-CONTAINING PROTEIN"/>
    <property type="match status" value="1"/>
</dbReference>
<dbReference type="AlphaFoldDB" id="A0A2M9AR07"/>
<protein>
    <submittedName>
        <fullName evidence="1">Putative DCC family thiol-disulfide oxidoreductase YuxK</fullName>
    </submittedName>
</protein>